<dbReference type="InterPro" id="IPR035425">
    <property type="entry name" value="CENP-T/H4_C"/>
</dbReference>
<feature type="compositionally biased region" description="Acidic residues" evidence="5">
    <location>
        <begin position="1"/>
        <end position="11"/>
    </location>
</feature>
<dbReference type="AlphaFoldDB" id="A0A0G2GL57"/>
<reference evidence="7 8" key="2">
    <citation type="submission" date="2015-05" db="EMBL/GenBank/DDBJ databases">
        <authorList>
            <person name="Morales-Cruz A."/>
            <person name="Amrine K.C."/>
            <person name="Cantu D."/>
        </authorList>
    </citation>
    <scope>NUCLEOTIDE SEQUENCE [LARGE SCALE GENOMIC DNA]</scope>
    <source>
        <strain evidence="7">UCRPC4</strain>
    </source>
</reference>
<evidence type="ECO:0000313" key="7">
    <source>
        <dbReference type="EMBL" id="KKY17645.1"/>
    </source>
</evidence>
<gene>
    <name evidence="7" type="ORF">UCRPC4_g05449</name>
</gene>
<feature type="region of interest" description="Disordered" evidence="5">
    <location>
        <begin position="171"/>
        <end position="253"/>
    </location>
</feature>
<dbReference type="Proteomes" id="UP000053317">
    <property type="component" value="Unassembled WGS sequence"/>
</dbReference>
<protein>
    <recommendedName>
        <fullName evidence="6">CENP-T/Histone H4 histone fold domain-containing protein</fullName>
    </recommendedName>
</protein>
<evidence type="ECO:0000256" key="4">
    <source>
        <dbReference type="ARBA" id="ARBA00023242"/>
    </source>
</evidence>
<feature type="compositionally biased region" description="Basic residues" evidence="5">
    <location>
        <begin position="243"/>
        <end position="253"/>
    </location>
</feature>
<feature type="compositionally biased region" description="Acidic residues" evidence="5">
    <location>
        <begin position="40"/>
        <end position="51"/>
    </location>
</feature>
<evidence type="ECO:0000256" key="5">
    <source>
        <dbReference type="SAM" id="MobiDB-lite"/>
    </source>
</evidence>
<dbReference type="GO" id="GO:0003682">
    <property type="term" value="F:chromatin binding"/>
    <property type="evidence" value="ECO:0007669"/>
    <property type="project" value="TreeGrafter"/>
</dbReference>
<dbReference type="Pfam" id="PF15511">
    <property type="entry name" value="CENP-T_C"/>
    <property type="match status" value="1"/>
</dbReference>
<dbReference type="OrthoDB" id="10071681at2759"/>
<dbReference type="GO" id="GO:0031297">
    <property type="term" value="P:replication fork processing"/>
    <property type="evidence" value="ECO:0007669"/>
    <property type="project" value="TreeGrafter"/>
</dbReference>
<keyword evidence="8" id="KW-1185">Reference proteome</keyword>
<comment type="subcellular location">
    <subcellularLocation>
        <location evidence="2">Chromosome</location>
    </subcellularLocation>
    <subcellularLocation>
        <location evidence="1">Nucleus</location>
    </subcellularLocation>
</comment>
<dbReference type="EMBL" id="LCWF01000139">
    <property type="protein sequence ID" value="KKY17645.1"/>
    <property type="molecule type" value="Genomic_DNA"/>
</dbReference>
<dbReference type="GO" id="GO:0005694">
    <property type="term" value="C:chromosome"/>
    <property type="evidence" value="ECO:0007669"/>
    <property type="project" value="UniProtKB-SubCell"/>
</dbReference>
<feature type="region of interest" description="Disordered" evidence="5">
    <location>
        <begin position="1"/>
        <end position="58"/>
    </location>
</feature>
<proteinExistence type="predicted"/>
<reference evidence="7 8" key="1">
    <citation type="submission" date="2015-05" db="EMBL/GenBank/DDBJ databases">
        <title>Distinctive expansion of gene families associated with plant cell wall degradation and secondary metabolism in the genomes of grapevine trunk pathogens.</title>
        <authorList>
            <person name="Lawrence D.P."/>
            <person name="Travadon R."/>
            <person name="Rolshausen P.E."/>
            <person name="Baumgartner K."/>
        </authorList>
    </citation>
    <scope>NUCLEOTIDE SEQUENCE [LARGE SCALE GENOMIC DNA]</scope>
    <source>
        <strain evidence="7">UCRPC4</strain>
    </source>
</reference>
<dbReference type="GO" id="GO:0046982">
    <property type="term" value="F:protein heterodimerization activity"/>
    <property type="evidence" value="ECO:0007669"/>
    <property type="project" value="InterPro"/>
</dbReference>
<dbReference type="GO" id="GO:0071821">
    <property type="term" value="C:FANCM-MHF complex"/>
    <property type="evidence" value="ECO:0007669"/>
    <property type="project" value="TreeGrafter"/>
</dbReference>
<dbReference type="SUPFAM" id="SSF47113">
    <property type="entry name" value="Histone-fold"/>
    <property type="match status" value="1"/>
</dbReference>
<dbReference type="PANTHER" id="PTHR22980">
    <property type="entry name" value="CORTISTATIN"/>
    <property type="match status" value="1"/>
</dbReference>
<accession>A0A0G2GL57</accession>
<name>A0A0G2GL57_PHACM</name>
<dbReference type="PANTHER" id="PTHR22980:SF5">
    <property type="entry name" value="CENP-T_HISTONE H4 HISTONE FOLD DOMAIN-CONTAINING PROTEIN"/>
    <property type="match status" value="1"/>
</dbReference>
<sequence length="360" mass="39810">MTLSSPDDEDSNIGPAPRVSILPGEDEGSMYQGHRKPEGQEDDFADDEDVEGDGHENFTLKSIEYGRRAMNRRLSRPSFGSIMMSDFRGMVGDQDGDSGIGKGVVGIEESFLGGDDQGVIGIEGDDTEDSRMLRLRRSMSMPGDDTVNSLNIDAHDEDTFRLHFNAAAERRKSLASQQPPLALASDKSTSPMFFTDERMADSHGPAPAPASPTQASGWESEPETEPSSPEPAVSHQNQALPAKVHRKKQKISKHGIKVPTLPSSLIKRLGMDALVSMGRRKSRIGRDSLKALEQATEWFFEQIGEDLEVYAEHAGRQRRIVENDVVALMKRQRRVSSRDARHSLAKEHLPKDVLRELDLP</sequence>
<evidence type="ECO:0000256" key="1">
    <source>
        <dbReference type="ARBA" id="ARBA00004123"/>
    </source>
</evidence>
<dbReference type="InterPro" id="IPR009072">
    <property type="entry name" value="Histone-fold"/>
</dbReference>
<evidence type="ECO:0000256" key="3">
    <source>
        <dbReference type="ARBA" id="ARBA00022454"/>
    </source>
</evidence>
<evidence type="ECO:0000313" key="8">
    <source>
        <dbReference type="Proteomes" id="UP000053317"/>
    </source>
</evidence>
<evidence type="ECO:0000259" key="6">
    <source>
        <dbReference type="Pfam" id="PF15511"/>
    </source>
</evidence>
<dbReference type="Gene3D" id="1.10.20.10">
    <property type="entry name" value="Histone, subunit A"/>
    <property type="match status" value="1"/>
</dbReference>
<dbReference type="GO" id="GO:0000712">
    <property type="term" value="P:resolution of meiotic recombination intermediates"/>
    <property type="evidence" value="ECO:0007669"/>
    <property type="project" value="TreeGrafter"/>
</dbReference>
<evidence type="ECO:0000256" key="2">
    <source>
        <dbReference type="ARBA" id="ARBA00004286"/>
    </source>
</evidence>
<feature type="domain" description="CENP-T/Histone H4 histone fold" evidence="6">
    <location>
        <begin position="254"/>
        <end position="358"/>
    </location>
</feature>
<organism evidence="7 8">
    <name type="scientific">Phaeomoniella chlamydospora</name>
    <name type="common">Phaeoacremonium chlamydosporum</name>
    <dbReference type="NCBI Taxonomy" id="158046"/>
    <lineage>
        <taxon>Eukaryota</taxon>
        <taxon>Fungi</taxon>
        <taxon>Dikarya</taxon>
        <taxon>Ascomycota</taxon>
        <taxon>Pezizomycotina</taxon>
        <taxon>Eurotiomycetes</taxon>
        <taxon>Chaetothyriomycetidae</taxon>
        <taxon>Phaeomoniellales</taxon>
        <taxon>Phaeomoniellaceae</taxon>
        <taxon>Phaeomoniella</taxon>
    </lineage>
</organism>
<keyword evidence="4" id="KW-0539">Nucleus</keyword>
<keyword evidence="3" id="KW-0158">Chromosome</keyword>
<dbReference type="CDD" id="cd22920">
    <property type="entry name" value="HFD_CENP-T"/>
    <property type="match status" value="1"/>
</dbReference>
<comment type="caution">
    <text evidence="7">The sequence shown here is derived from an EMBL/GenBank/DDBJ whole genome shotgun (WGS) entry which is preliminary data.</text>
</comment>